<dbReference type="Gene3D" id="3.40.33.10">
    <property type="entry name" value="CAP"/>
    <property type="match status" value="1"/>
</dbReference>
<feature type="non-terminal residue" evidence="2">
    <location>
        <position position="1"/>
    </location>
</feature>
<accession>A0A0A9YF53</accession>
<protein>
    <submittedName>
        <fullName evidence="2">Venom allergen 5</fullName>
    </submittedName>
</protein>
<evidence type="ECO:0000259" key="1">
    <source>
        <dbReference type="SMART" id="SM00198"/>
    </source>
</evidence>
<dbReference type="EMBL" id="GBHO01013861">
    <property type="protein sequence ID" value="JAG29743.1"/>
    <property type="molecule type" value="Transcribed_RNA"/>
</dbReference>
<gene>
    <name evidence="2" type="primary">VA5_23</name>
    <name evidence="2" type="ORF">CM83_11451</name>
</gene>
<dbReference type="CDD" id="cd05380">
    <property type="entry name" value="CAP_euk"/>
    <property type="match status" value="1"/>
</dbReference>
<proteinExistence type="predicted"/>
<dbReference type="GO" id="GO:0005576">
    <property type="term" value="C:extracellular region"/>
    <property type="evidence" value="ECO:0007669"/>
    <property type="project" value="UniProtKB-SubCell"/>
</dbReference>
<sequence length="160" mass="18835">RRKNLRNKNHHFVGRDIEFQSYNHGATWCQLNCPKHQHTMCKYSYFPLSTHCHGMNITITDVKRSELLYLHNSYRNWFAGGGIKWPAAADMRFIRWDNDLENMAQTWVNQCKFTHDKCRRMPNFEVGQNLAMSGSFLNLNLLKNLSRSGGKNQTWLRSAL</sequence>
<evidence type="ECO:0000313" key="2">
    <source>
        <dbReference type="EMBL" id="JAG29743.1"/>
    </source>
</evidence>
<dbReference type="SMART" id="SM00198">
    <property type="entry name" value="SCP"/>
    <property type="match status" value="1"/>
</dbReference>
<feature type="domain" description="SCP" evidence="1">
    <location>
        <begin position="62"/>
        <end position="158"/>
    </location>
</feature>
<dbReference type="InterPro" id="IPR014044">
    <property type="entry name" value="CAP_dom"/>
</dbReference>
<dbReference type="InterPro" id="IPR035940">
    <property type="entry name" value="CAP_sf"/>
</dbReference>
<dbReference type="SUPFAM" id="SSF55797">
    <property type="entry name" value="PR-1-like"/>
    <property type="match status" value="1"/>
</dbReference>
<reference evidence="2" key="1">
    <citation type="journal article" date="2014" name="PLoS ONE">
        <title>Transcriptome-Based Identification of ABC Transporters in the Western Tarnished Plant Bug Lygus hesperus.</title>
        <authorList>
            <person name="Hull J.J."/>
            <person name="Chaney K."/>
            <person name="Geib S.M."/>
            <person name="Fabrick J.A."/>
            <person name="Brent C.S."/>
            <person name="Walsh D."/>
            <person name="Lavine L.C."/>
        </authorList>
    </citation>
    <scope>NUCLEOTIDE SEQUENCE</scope>
</reference>
<name>A0A0A9YF53_LYGHE</name>
<dbReference type="AlphaFoldDB" id="A0A0A9YF53"/>
<dbReference type="Pfam" id="PF00188">
    <property type="entry name" value="CAP"/>
    <property type="match status" value="1"/>
</dbReference>
<organism evidence="2">
    <name type="scientific">Lygus hesperus</name>
    <name type="common">Western plant bug</name>
    <dbReference type="NCBI Taxonomy" id="30085"/>
    <lineage>
        <taxon>Eukaryota</taxon>
        <taxon>Metazoa</taxon>
        <taxon>Ecdysozoa</taxon>
        <taxon>Arthropoda</taxon>
        <taxon>Hexapoda</taxon>
        <taxon>Insecta</taxon>
        <taxon>Pterygota</taxon>
        <taxon>Neoptera</taxon>
        <taxon>Paraneoptera</taxon>
        <taxon>Hemiptera</taxon>
        <taxon>Heteroptera</taxon>
        <taxon>Panheteroptera</taxon>
        <taxon>Cimicomorpha</taxon>
        <taxon>Miridae</taxon>
        <taxon>Mirini</taxon>
        <taxon>Lygus</taxon>
    </lineage>
</organism>
<reference evidence="2" key="2">
    <citation type="submission" date="2014-07" db="EMBL/GenBank/DDBJ databases">
        <authorList>
            <person name="Hull J."/>
        </authorList>
    </citation>
    <scope>NUCLEOTIDE SEQUENCE</scope>
</reference>